<gene>
    <name evidence="1" type="ORF">AQPE_3230</name>
</gene>
<accession>A0A5K7SC72</accession>
<dbReference type="RefSeq" id="WP_318347330.1">
    <property type="nucleotide sequence ID" value="NZ_AP018694.1"/>
</dbReference>
<keyword evidence="2" id="KW-1185">Reference proteome</keyword>
<protein>
    <submittedName>
        <fullName evidence="1">Uncharacterized protein</fullName>
    </submittedName>
</protein>
<dbReference type="KEGG" id="anf:AQPE_3230"/>
<dbReference type="Proteomes" id="UP001193389">
    <property type="component" value="Chromosome"/>
</dbReference>
<dbReference type="EMBL" id="AP018694">
    <property type="protein sequence ID" value="BBE19057.1"/>
    <property type="molecule type" value="Genomic_DNA"/>
</dbReference>
<sequence length="196" mass="23116">MKVFAFLILFFGILFIPKNLLARKGIVLEKKIHFFSSVTEVDTFKLSYNSDDLQDTIVFEIISSKGYLIYQVKFPGSALFDYGKPSYMFISDKGWKPKDYFKNAEDSIIKTDSLKIEDDRYLRSRVNGFFDEKRFSRNPIPKLLKEYKDNLIVGSYETLLNDPEVIGFSYHLYEEDGRMIAFSRKKNKVVYFWRCC</sequence>
<evidence type="ECO:0000313" key="2">
    <source>
        <dbReference type="Proteomes" id="UP001193389"/>
    </source>
</evidence>
<evidence type="ECO:0000313" key="1">
    <source>
        <dbReference type="EMBL" id="BBE19057.1"/>
    </source>
</evidence>
<dbReference type="AlphaFoldDB" id="A0A5K7SC72"/>
<proteinExistence type="predicted"/>
<reference evidence="1" key="1">
    <citation type="journal article" date="2020" name="Int. J. Syst. Evol. Microbiol.">
        <title>Aquipluma nitroreducens gen. nov. sp. nov., a novel facultatively anaerobic bacterium isolated from a freshwater lake.</title>
        <authorList>
            <person name="Watanabe M."/>
            <person name="Kojima H."/>
            <person name="Fukui M."/>
        </authorList>
    </citation>
    <scope>NUCLEOTIDE SEQUENCE</scope>
    <source>
        <strain evidence="1">MeG22</strain>
    </source>
</reference>
<organism evidence="1 2">
    <name type="scientific">Aquipluma nitroreducens</name>
    <dbReference type="NCBI Taxonomy" id="2010828"/>
    <lineage>
        <taxon>Bacteria</taxon>
        <taxon>Pseudomonadati</taxon>
        <taxon>Bacteroidota</taxon>
        <taxon>Bacteroidia</taxon>
        <taxon>Marinilabiliales</taxon>
        <taxon>Prolixibacteraceae</taxon>
        <taxon>Aquipluma</taxon>
    </lineage>
</organism>
<name>A0A5K7SC72_9BACT</name>